<evidence type="ECO:0008006" key="4">
    <source>
        <dbReference type="Google" id="ProtNLM"/>
    </source>
</evidence>
<keyword evidence="1" id="KW-0812">Transmembrane</keyword>
<dbReference type="Proteomes" id="UP001595420">
    <property type="component" value="Unassembled WGS sequence"/>
</dbReference>
<gene>
    <name evidence="2" type="ORF">ACFOD3_12505</name>
</gene>
<proteinExistence type="predicted"/>
<name>A0ABV7BVL3_9PROT</name>
<keyword evidence="1" id="KW-0472">Membrane</keyword>
<evidence type="ECO:0000313" key="3">
    <source>
        <dbReference type="Proteomes" id="UP001595420"/>
    </source>
</evidence>
<organism evidence="2 3">
    <name type="scientific">Falsiroseomonas tokyonensis</name>
    <dbReference type="NCBI Taxonomy" id="430521"/>
    <lineage>
        <taxon>Bacteria</taxon>
        <taxon>Pseudomonadati</taxon>
        <taxon>Pseudomonadota</taxon>
        <taxon>Alphaproteobacteria</taxon>
        <taxon>Acetobacterales</taxon>
        <taxon>Roseomonadaceae</taxon>
        <taxon>Falsiroseomonas</taxon>
    </lineage>
</organism>
<protein>
    <recommendedName>
        <fullName evidence="4">CHASE2 domain-containing protein</fullName>
    </recommendedName>
</protein>
<sequence>MSRGRPPLPCLKARALPFIMGLLAIQLVLAPPAVAWWFTKIVRLAEDVPGPAPGTSAGAASSGRWGSALHRSEAVALAGVVSGSAIYADMVGGQLILEAVRGGARAVIDLGDDVAGKLAAAMRAMPTAGGQVIAISDDTARALGQRLDGLISQADVRILRRGFPPLPVTRLDIPGSTPRYFVQFSPGLVAPLEVQLSEEMARILTATVRRDAIRVMPLFSTTDVDTLLALANAAGDRMVDLRSFIQGSARLQMKEMQDKLVIAVGHVEGDAFAVRNASGALERRIPFSELEREARESNATIMLSAGCRCFAEGAASGFVRPITDLEVAASLRAALEARTNAEFFASFGQPGNPFVITGETLQRLADDQAFRLERLARHDAAVQGASISIRIFSAVRQGSVLGPVLEGILGWYVIGWFGVLFLFRHSRDQFRSLFPVLPNPVIRPFLARICLVLREAIFWCLAPFVGGMVLLFVLFGGWKSRGELHALGWSAVLKPTAFLFSVAYMLISLVITLFILVSCFGLMAAMAVPLVSWIFDQSQTAGVVLGIAGILVSLWLLIVAFGKIFAVVAAVLDKAIQRYPLMSYAVGIVALPLVVAVAAFSEGW</sequence>
<reference evidence="3" key="1">
    <citation type="journal article" date="2019" name="Int. J. Syst. Evol. Microbiol.">
        <title>The Global Catalogue of Microorganisms (GCM) 10K type strain sequencing project: providing services to taxonomists for standard genome sequencing and annotation.</title>
        <authorList>
            <consortium name="The Broad Institute Genomics Platform"/>
            <consortium name="The Broad Institute Genome Sequencing Center for Infectious Disease"/>
            <person name="Wu L."/>
            <person name="Ma J."/>
        </authorList>
    </citation>
    <scope>NUCLEOTIDE SEQUENCE [LARGE SCALE GENOMIC DNA]</scope>
    <source>
        <strain evidence="3">CGMCC 1.16855</strain>
    </source>
</reference>
<evidence type="ECO:0000313" key="2">
    <source>
        <dbReference type="EMBL" id="MFC3000721.1"/>
    </source>
</evidence>
<feature type="transmembrane region" description="Helical" evidence="1">
    <location>
        <begin position="498"/>
        <end position="531"/>
    </location>
</feature>
<feature type="transmembrane region" description="Helical" evidence="1">
    <location>
        <begin position="581"/>
        <end position="600"/>
    </location>
</feature>
<keyword evidence="1" id="KW-1133">Transmembrane helix</keyword>
<feature type="transmembrane region" description="Helical" evidence="1">
    <location>
        <begin position="456"/>
        <end position="478"/>
    </location>
</feature>
<feature type="transmembrane region" description="Helical" evidence="1">
    <location>
        <begin position="543"/>
        <end position="569"/>
    </location>
</feature>
<keyword evidence="3" id="KW-1185">Reference proteome</keyword>
<accession>A0ABV7BVL3</accession>
<dbReference type="EMBL" id="JBHRSB010000003">
    <property type="protein sequence ID" value="MFC3000721.1"/>
    <property type="molecule type" value="Genomic_DNA"/>
</dbReference>
<evidence type="ECO:0000256" key="1">
    <source>
        <dbReference type="SAM" id="Phobius"/>
    </source>
</evidence>
<comment type="caution">
    <text evidence="2">The sequence shown here is derived from an EMBL/GenBank/DDBJ whole genome shotgun (WGS) entry which is preliminary data.</text>
</comment>
<dbReference type="RefSeq" id="WP_216836794.1">
    <property type="nucleotide sequence ID" value="NZ_JAFNJS010000003.1"/>
</dbReference>
<feature type="transmembrane region" description="Helical" evidence="1">
    <location>
        <begin position="400"/>
        <end position="423"/>
    </location>
</feature>